<dbReference type="EMBL" id="FOSQ01000007">
    <property type="protein sequence ID" value="SFK78886.1"/>
    <property type="molecule type" value="Genomic_DNA"/>
</dbReference>
<dbReference type="PANTHER" id="PTHR11365:SF23">
    <property type="entry name" value="HYPOTHETICAL 5-OXOPROLINASE (EUROFUNG)-RELATED"/>
    <property type="match status" value="1"/>
</dbReference>
<evidence type="ECO:0000259" key="3">
    <source>
        <dbReference type="Pfam" id="PF19278"/>
    </source>
</evidence>
<feature type="domain" description="Hydantoinase A/oxoprolinase" evidence="1">
    <location>
        <begin position="206"/>
        <end position="491"/>
    </location>
</feature>
<dbReference type="GO" id="GO:0017168">
    <property type="term" value="F:5-oxoprolinase (ATP-hydrolyzing) activity"/>
    <property type="evidence" value="ECO:0007669"/>
    <property type="project" value="TreeGrafter"/>
</dbReference>
<dbReference type="Proteomes" id="UP000199473">
    <property type="component" value="Unassembled WGS sequence"/>
</dbReference>
<dbReference type="Pfam" id="PF19278">
    <property type="entry name" value="Hydant_A_C"/>
    <property type="match status" value="1"/>
</dbReference>
<dbReference type="GO" id="GO:0005829">
    <property type="term" value="C:cytosol"/>
    <property type="evidence" value="ECO:0007669"/>
    <property type="project" value="TreeGrafter"/>
</dbReference>
<reference evidence="4 5" key="1">
    <citation type="submission" date="2016-10" db="EMBL/GenBank/DDBJ databases">
        <authorList>
            <person name="de Groot N.N."/>
        </authorList>
    </citation>
    <scope>NUCLEOTIDE SEQUENCE [LARGE SCALE GENOMIC DNA]</scope>
    <source>
        <strain evidence="4 5">DSM 19981</strain>
    </source>
</reference>
<protein>
    <submittedName>
        <fullName evidence="4">N-methylhydantoinase A</fullName>
    </submittedName>
</protein>
<gene>
    <name evidence="4" type="ORF">SAMN02745775_107143</name>
</gene>
<feature type="domain" description="Acetophenone carboxylase-like C-terminal" evidence="3">
    <location>
        <begin position="508"/>
        <end position="674"/>
    </location>
</feature>
<sequence length="698" mass="73577">MNDRRLRIGVDVGGTFTDLAMVDEATGRIAFHKVPSTPADPSQAIETGVREILARNGRGAAEVAFLGHGTTVATNMVIERRGARTAMVTTRGFRDVIEIARQIRPHLYDYDLQRPAPLAPRRRRIEIAERIAADGQVLVPMDEAAVVAAAEGFAAEGVTSVAICFLNAWRDASHERAAKAAIRRVMPDVYLSVSSEVLPEFREFDRFSTTVVNAFVGPRMAHYLDRLLARVRDTGITAEPYTVHSNGGLMSVATAAATPVRTCLSGPAAGVIGAAVVAAQAGFPDIVTFDAGGTSTDVSVVAGGQSTTTSARDVAGYPVKVPSIGIDVIGAGGGSIAHIDSGGALKVGPRSAGADPGPAAYGRGGTEPTLTDANIVLGRLDQTALLRGTMPIDAEAARRAVREKVAEPLGLTLEQAALGIIRIAVANMGRAIRGVTTERGYAPEHFCLFAFGGAGPIHATEVARECSIPTVLVPREPGTMCARGILLADIALDFVRSEIRPLDDAAWTRAQALFAEMAAEAEAWLAGEGVLPERRATIRAVELRYEGQNFEVRVPLGHELPDLPTVLASFAVEHARTNGYDIPGRGVELVNCRLTAVGHVPRGMPEPPPSGGSTEAARIGTRQVYFDPRLGWQETPVYAREGLPIGGVLRGPAVIEEMSATSLVFPGQTATLDADGNIILRQADDAATDGAKRETADA</sequence>
<dbReference type="InterPro" id="IPR049517">
    <property type="entry name" value="ACX-like_C"/>
</dbReference>
<evidence type="ECO:0000313" key="5">
    <source>
        <dbReference type="Proteomes" id="UP000199473"/>
    </source>
</evidence>
<dbReference type="InterPro" id="IPR008040">
    <property type="entry name" value="Hydant_A_N"/>
</dbReference>
<dbReference type="RefSeq" id="WP_092961333.1">
    <property type="nucleotide sequence ID" value="NZ_FOSQ01000007.1"/>
</dbReference>
<dbReference type="AlphaFoldDB" id="A0A1I4CFH1"/>
<name>A0A1I4CFH1_9PROT</name>
<keyword evidence="5" id="KW-1185">Reference proteome</keyword>
<evidence type="ECO:0000313" key="4">
    <source>
        <dbReference type="EMBL" id="SFK78886.1"/>
    </source>
</evidence>
<proteinExistence type="predicted"/>
<dbReference type="Pfam" id="PF01968">
    <property type="entry name" value="Hydantoinase_A"/>
    <property type="match status" value="1"/>
</dbReference>
<dbReference type="Gene3D" id="3.30.420.40">
    <property type="match status" value="1"/>
</dbReference>
<dbReference type="InterPro" id="IPR043129">
    <property type="entry name" value="ATPase_NBD"/>
</dbReference>
<dbReference type="SUPFAM" id="SSF53067">
    <property type="entry name" value="Actin-like ATPase domain"/>
    <property type="match status" value="1"/>
</dbReference>
<dbReference type="PANTHER" id="PTHR11365">
    <property type="entry name" value="5-OXOPROLINASE RELATED"/>
    <property type="match status" value="1"/>
</dbReference>
<dbReference type="Pfam" id="PF05378">
    <property type="entry name" value="Hydant_A_N"/>
    <property type="match status" value="1"/>
</dbReference>
<dbReference type="OrthoDB" id="7314499at2"/>
<dbReference type="InterPro" id="IPR002821">
    <property type="entry name" value="Hydantoinase_A"/>
</dbReference>
<evidence type="ECO:0000259" key="1">
    <source>
        <dbReference type="Pfam" id="PF01968"/>
    </source>
</evidence>
<feature type="domain" description="Hydantoinase/oxoprolinase N-terminal" evidence="2">
    <location>
        <begin position="7"/>
        <end position="185"/>
    </location>
</feature>
<evidence type="ECO:0000259" key="2">
    <source>
        <dbReference type="Pfam" id="PF05378"/>
    </source>
</evidence>
<accession>A0A1I4CFH1</accession>
<dbReference type="STRING" id="1123062.SAMN02745775_107143"/>
<dbReference type="GO" id="GO:0006749">
    <property type="term" value="P:glutathione metabolic process"/>
    <property type="evidence" value="ECO:0007669"/>
    <property type="project" value="TreeGrafter"/>
</dbReference>
<dbReference type="InterPro" id="IPR045079">
    <property type="entry name" value="Oxoprolinase-like"/>
</dbReference>
<organism evidence="4 5">
    <name type="scientific">Falsiroseomonas stagni DSM 19981</name>
    <dbReference type="NCBI Taxonomy" id="1123062"/>
    <lineage>
        <taxon>Bacteria</taxon>
        <taxon>Pseudomonadati</taxon>
        <taxon>Pseudomonadota</taxon>
        <taxon>Alphaproteobacteria</taxon>
        <taxon>Acetobacterales</taxon>
        <taxon>Roseomonadaceae</taxon>
        <taxon>Falsiroseomonas</taxon>
    </lineage>
</organism>